<feature type="compositionally biased region" description="Low complexity" evidence="2">
    <location>
        <begin position="17"/>
        <end position="33"/>
    </location>
</feature>
<dbReference type="InterPro" id="IPR015424">
    <property type="entry name" value="PyrdxlP-dep_Trfase"/>
</dbReference>
<feature type="compositionally biased region" description="Acidic residues" evidence="2">
    <location>
        <begin position="65"/>
        <end position="74"/>
    </location>
</feature>
<evidence type="ECO:0000259" key="3">
    <source>
        <dbReference type="Pfam" id="PF00266"/>
    </source>
</evidence>
<evidence type="ECO:0000313" key="4">
    <source>
        <dbReference type="EMBL" id="KAK0544901.1"/>
    </source>
</evidence>
<gene>
    <name evidence="4" type="ORF">OC846_005880</name>
</gene>
<sequence length="687" mass="74747">MASSPTADPWAQRDAEAAAAAGGANVQAVGGSAMSNEKASSGNQVPQDEQDEEPETDALDASKGDDEEEEEEEADRSTEPITHQINTLSFSSAPAGANPWAESLPADPLAPTSLSSTADLNTNNSSSRSADPLLLSNTDREHSYNSATSDQAAAGTTAISADPTPSSTTYAREWTEYDGANFGVGLEKLGHSCARYWSFKPRYTNLNAGAFGACPNPVVQAYKDIQDEIESAPDYFVGTTLPKRLKACRERIAPYLNVSSEDIVFVTNTTSAFHSIIRDLPSSPVHFDESDAILVVSTTYGAIDLNVSYAIDQDRALADSGAGGKKLRKVSVPLKWPIKDEDLLAQVEEVIKQDRSEAALKERGGKGAIRLAVFDAISSMPGVRLPWEKLVNLAKRYNIMTFIDGAHAIGQIELDLGRADPDFFVSNCHKWMYAHRGCAIFYVSKRHQHLVHSVPISWSYVPTTDAAGKAVVLAEDQSPANTWRAQWEFAGTFDWSSLCTIEAALDFRTKLGGERRIMAYTHWVAMRGGQAAAKILGTEMLEILDDATLAAVTLDADEAGSAPSEDTKQAASASHKQLPQRQRPHTASLVNIRLPLAPTVFAPNHSLEKKGKVKTFFYQTLWDDYRTAIPLYEHADRMWARMAGSVFLEVGDFEFGARCLLDICRRLNEDPSLVDSGAGPELYTSKK</sequence>
<feature type="domain" description="Aminotransferase class V" evidence="3">
    <location>
        <begin position="369"/>
        <end position="521"/>
    </location>
</feature>
<comment type="caution">
    <text evidence="4">The sequence shown here is derived from an EMBL/GenBank/DDBJ whole genome shotgun (WGS) entry which is preliminary data.</text>
</comment>
<dbReference type="Gene3D" id="3.40.640.10">
    <property type="entry name" value="Type I PLP-dependent aspartate aminotransferase-like (Major domain)"/>
    <property type="match status" value="1"/>
</dbReference>
<keyword evidence="5" id="KW-1185">Reference proteome</keyword>
<feature type="compositionally biased region" description="Polar residues" evidence="2">
    <location>
        <begin position="157"/>
        <end position="167"/>
    </location>
</feature>
<feature type="compositionally biased region" description="Polar residues" evidence="2">
    <location>
        <begin position="34"/>
        <end position="45"/>
    </location>
</feature>
<reference evidence="4" key="1">
    <citation type="journal article" date="2023" name="PhytoFront">
        <title>Draft Genome Resources of Seven Strains of Tilletia horrida, Causal Agent of Kernel Smut of Rice.</title>
        <authorList>
            <person name="Khanal S."/>
            <person name="Antony Babu S."/>
            <person name="Zhou X.G."/>
        </authorList>
    </citation>
    <scope>NUCLEOTIDE SEQUENCE</scope>
    <source>
        <strain evidence="4">TX6</strain>
    </source>
</reference>
<dbReference type="EMBL" id="JAPDMZ010000256">
    <property type="protein sequence ID" value="KAK0544901.1"/>
    <property type="molecule type" value="Genomic_DNA"/>
</dbReference>
<evidence type="ECO:0000313" key="5">
    <source>
        <dbReference type="Proteomes" id="UP001176517"/>
    </source>
</evidence>
<protein>
    <recommendedName>
        <fullName evidence="3">Aminotransferase class V domain-containing protein</fullName>
    </recommendedName>
</protein>
<feature type="compositionally biased region" description="Polar residues" evidence="2">
    <location>
        <begin position="569"/>
        <end position="580"/>
    </location>
</feature>
<organism evidence="4 5">
    <name type="scientific">Tilletia horrida</name>
    <dbReference type="NCBI Taxonomy" id="155126"/>
    <lineage>
        <taxon>Eukaryota</taxon>
        <taxon>Fungi</taxon>
        <taxon>Dikarya</taxon>
        <taxon>Basidiomycota</taxon>
        <taxon>Ustilaginomycotina</taxon>
        <taxon>Exobasidiomycetes</taxon>
        <taxon>Tilletiales</taxon>
        <taxon>Tilletiaceae</taxon>
        <taxon>Tilletia</taxon>
    </lineage>
</organism>
<evidence type="ECO:0000256" key="1">
    <source>
        <dbReference type="ARBA" id="ARBA00022898"/>
    </source>
</evidence>
<accession>A0AAN6GJX9</accession>
<name>A0AAN6GJX9_9BASI</name>
<feature type="compositionally biased region" description="Acidic residues" evidence="2">
    <location>
        <begin position="48"/>
        <end position="58"/>
    </location>
</feature>
<feature type="region of interest" description="Disordered" evidence="2">
    <location>
        <begin position="558"/>
        <end position="584"/>
    </location>
</feature>
<feature type="compositionally biased region" description="Polar residues" evidence="2">
    <location>
        <begin position="112"/>
        <end position="129"/>
    </location>
</feature>
<keyword evidence="1" id="KW-0663">Pyridoxal phosphate</keyword>
<dbReference type="SUPFAM" id="SSF53383">
    <property type="entry name" value="PLP-dependent transferases"/>
    <property type="match status" value="1"/>
</dbReference>
<dbReference type="InterPro" id="IPR015421">
    <property type="entry name" value="PyrdxlP-dep_Trfase_major"/>
</dbReference>
<dbReference type="PANTHER" id="PTHR43092:SF2">
    <property type="entry name" value="HERCYNYLCYSTEINE SULFOXIDE LYASE"/>
    <property type="match status" value="1"/>
</dbReference>
<dbReference type="InterPro" id="IPR000192">
    <property type="entry name" value="Aminotrans_V_dom"/>
</dbReference>
<dbReference type="Proteomes" id="UP001176517">
    <property type="component" value="Unassembled WGS sequence"/>
</dbReference>
<dbReference type="AlphaFoldDB" id="A0AAN6GJX9"/>
<dbReference type="PANTHER" id="PTHR43092">
    <property type="entry name" value="L-CYSTEINE DESULFHYDRASE"/>
    <property type="match status" value="1"/>
</dbReference>
<dbReference type="Pfam" id="PF00266">
    <property type="entry name" value="Aminotran_5"/>
    <property type="match status" value="1"/>
</dbReference>
<feature type="compositionally biased region" description="Polar residues" evidence="2">
    <location>
        <begin position="79"/>
        <end position="92"/>
    </location>
</feature>
<evidence type="ECO:0000256" key="2">
    <source>
        <dbReference type="SAM" id="MobiDB-lite"/>
    </source>
</evidence>
<feature type="region of interest" description="Disordered" evidence="2">
    <location>
        <begin position="1"/>
        <end position="167"/>
    </location>
</feature>
<proteinExistence type="predicted"/>